<dbReference type="EMBL" id="BAABBY010000005">
    <property type="protein sequence ID" value="GAA4203904.1"/>
    <property type="molecule type" value="Genomic_DNA"/>
</dbReference>
<keyword evidence="2" id="KW-1185">Reference proteome</keyword>
<accession>A0ABP8BD18</accession>
<evidence type="ECO:0000313" key="2">
    <source>
        <dbReference type="Proteomes" id="UP001501772"/>
    </source>
</evidence>
<gene>
    <name evidence="1" type="ORF">GCM10022289_20900</name>
</gene>
<sequence>MGKVSNEKVFYRILNELKFIPFVTAKLRAGHHIERARINEPGQIFYSESELIYRTDAHNLRTFGRANCTRTGNLYGAIKTEHIEYPRIVNLFEIYEIFRNNDQQSVDTFTMTVGKWRIKQDFEIVEMVFNQSNIENIPQIARAYEHHIERLRAEIPDRIDTLNFCSRFFLTNLPRKK</sequence>
<proteinExistence type="predicted"/>
<name>A0ABP8BD18_9SPHI</name>
<reference evidence="2" key="1">
    <citation type="journal article" date="2019" name="Int. J. Syst. Evol. Microbiol.">
        <title>The Global Catalogue of Microorganisms (GCM) 10K type strain sequencing project: providing services to taxonomists for standard genome sequencing and annotation.</title>
        <authorList>
            <consortium name="The Broad Institute Genomics Platform"/>
            <consortium name="The Broad Institute Genome Sequencing Center for Infectious Disease"/>
            <person name="Wu L."/>
            <person name="Ma J."/>
        </authorList>
    </citation>
    <scope>NUCLEOTIDE SEQUENCE [LARGE SCALE GENOMIC DNA]</scope>
    <source>
        <strain evidence="2">JCM 17626</strain>
    </source>
</reference>
<protein>
    <submittedName>
        <fullName evidence="1">Uncharacterized protein</fullName>
    </submittedName>
</protein>
<organism evidence="1 2">
    <name type="scientific">Pedobacter jeongneungensis</name>
    <dbReference type="NCBI Taxonomy" id="947309"/>
    <lineage>
        <taxon>Bacteria</taxon>
        <taxon>Pseudomonadati</taxon>
        <taxon>Bacteroidota</taxon>
        <taxon>Sphingobacteriia</taxon>
        <taxon>Sphingobacteriales</taxon>
        <taxon>Sphingobacteriaceae</taxon>
        <taxon>Pedobacter</taxon>
    </lineage>
</organism>
<dbReference type="Proteomes" id="UP001501772">
    <property type="component" value="Unassembled WGS sequence"/>
</dbReference>
<evidence type="ECO:0000313" key="1">
    <source>
        <dbReference type="EMBL" id="GAA4203904.1"/>
    </source>
</evidence>
<comment type="caution">
    <text evidence="1">The sequence shown here is derived from an EMBL/GenBank/DDBJ whole genome shotgun (WGS) entry which is preliminary data.</text>
</comment>